<dbReference type="Pfam" id="PF02110">
    <property type="entry name" value="HK"/>
    <property type="match status" value="1"/>
</dbReference>
<proteinExistence type="inferred from homology"/>
<feature type="binding site" evidence="4">
    <location>
        <position position="199"/>
    </location>
    <ligand>
        <name>substrate</name>
    </ligand>
</feature>
<comment type="caution">
    <text evidence="5">The sequence shown here is derived from an EMBL/GenBank/DDBJ whole genome shotgun (WGS) entry which is preliminary data.</text>
</comment>
<evidence type="ECO:0000256" key="3">
    <source>
        <dbReference type="ARBA" id="ARBA00022777"/>
    </source>
</evidence>
<comment type="function">
    <text evidence="4">Catalyzes the phosphorylation of the hydroxyl group of 4-methyl-5-beta-hydroxyethylthiazole (THZ).</text>
</comment>
<reference evidence="5 6" key="1">
    <citation type="submission" date="2021-06" db="EMBL/GenBank/DDBJ databases">
        <title>Bacterium isolated from marine sediment.</title>
        <authorList>
            <person name="Zhu K.-L."/>
            <person name="Du Z.-J."/>
            <person name="Liang Q.-Y."/>
        </authorList>
    </citation>
    <scope>NUCLEOTIDE SEQUENCE [LARGE SCALE GENOMIC DNA]</scope>
    <source>
        <strain evidence="5 6">A346</strain>
    </source>
</reference>
<keyword evidence="3 4" id="KW-0418">Kinase</keyword>
<keyword evidence="4" id="KW-0460">Magnesium</keyword>
<dbReference type="EC" id="2.7.1.50" evidence="4"/>
<comment type="catalytic activity">
    <reaction evidence="4">
        <text>5-(2-hydroxyethyl)-4-methylthiazole + ATP = 4-methyl-5-(2-phosphooxyethyl)-thiazole + ADP + H(+)</text>
        <dbReference type="Rhea" id="RHEA:24212"/>
        <dbReference type="ChEBI" id="CHEBI:15378"/>
        <dbReference type="ChEBI" id="CHEBI:17957"/>
        <dbReference type="ChEBI" id="CHEBI:30616"/>
        <dbReference type="ChEBI" id="CHEBI:58296"/>
        <dbReference type="ChEBI" id="CHEBI:456216"/>
        <dbReference type="EC" id="2.7.1.50"/>
    </reaction>
</comment>
<keyword evidence="4" id="KW-0479">Metal-binding</keyword>
<keyword evidence="4" id="KW-0067">ATP-binding</keyword>
<evidence type="ECO:0000256" key="4">
    <source>
        <dbReference type="HAMAP-Rule" id="MF_00228"/>
    </source>
</evidence>
<dbReference type="Proteomes" id="UP000755551">
    <property type="component" value="Unassembled WGS sequence"/>
</dbReference>
<dbReference type="EMBL" id="JAHQZT010000006">
    <property type="protein sequence ID" value="MBV0932934.1"/>
    <property type="molecule type" value="Genomic_DNA"/>
</dbReference>
<dbReference type="CDD" id="cd01170">
    <property type="entry name" value="THZ_kinase"/>
    <property type="match status" value="1"/>
</dbReference>
<evidence type="ECO:0000256" key="2">
    <source>
        <dbReference type="ARBA" id="ARBA00022679"/>
    </source>
</evidence>
<accession>A0ABS6M9H3</accession>
<dbReference type="PIRSF" id="PIRSF000513">
    <property type="entry name" value="Thz_kinase"/>
    <property type="match status" value="1"/>
</dbReference>
<organism evidence="5 6">
    <name type="scientific">Marinobacterium weihaiense</name>
    <dbReference type="NCBI Taxonomy" id="2851016"/>
    <lineage>
        <taxon>Bacteria</taxon>
        <taxon>Pseudomonadati</taxon>
        <taxon>Pseudomonadota</taxon>
        <taxon>Gammaproteobacteria</taxon>
        <taxon>Oceanospirillales</taxon>
        <taxon>Oceanospirillaceae</taxon>
        <taxon>Marinobacterium</taxon>
    </lineage>
</organism>
<feature type="binding site" evidence="4">
    <location>
        <position position="50"/>
    </location>
    <ligand>
        <name>substrate</name>
    </ligand>
</feature>
<feature type="binding site" evidence="4">
    <location>
        <position position="126"/>
    </location>
    <ligand>
        <name>ATP</name>
        <dbReference type="ChEBI" id="CHEBI:30616"/>
    </ligand>
</feature>
<evidence type="ECO:0000313" key="5">
    <source>
        <dbReference type="EMBL" id="MBV0932934.1"/>
    </source>
</evidence>
<comment type="pathway">
    <text evidence="4">Cofactor biosynthesis; thiamine diphosphate biosynthesis; 4-methyl-5-(2-phosphoethyl)-thiazole from 5-(2-hydroxyethyl)-4-methylthiazole: step 1/1.</text>
</comment>
<gene>
    <name evidence="4 5" type="primary">thiM</name>
    <name evidence="5" type="ORF">KTN04_06240</name>
</gene>
<feature type="binding site" evidence="4">
    <location>
        <position position="172"/>
    </location>
    <ligand>
        <name>ATP</name>
        <dbReference type="ChEBI" id="CHEBI:30616"/>
    </ligand>
</feature>
<keyword evidence="4" id="KW-0784">Thiamine biosynthesis</keyword>
<comment type="similarity">
    <text evidence="4">Belongs to the Thz kinase family.</text>
</comment>
<dbReference type="InterPro" id="IPR000417">
    <property type="entry name" value="Hyethyz_kinase"/>
</dbReference>
<name>A0ABS6M9H3_9GAMM</name>
<keyword evidence="2 4" id="KW-0808">Transferase</keyword>
<dbReference type="GO" id="GO:0004417">
    <property type="term" value="F:hydroxyethylthiazole kinase activity"/>
    <property type="evidence" value="ECO:0007669"/>
    <property type="project" value="UniProtKB-EC"/>
</dbReference>
<evidence type="ECO:0000313" key="6">
    <source>
        <dbReference type="Proteomes" id="UP000755551"/>
    </source>
</evidence>
<comment type="cofactor">
    <cofactor evidence="1 4">
        <name>Mg(2+)</name>
        <dbReference type="ChEBI" id="CHEBI:18420"/>
    </cofactor>
</comment>
<protein>
    <recommendedName>
        <fullName evidence="4">Hydroxyethylthiazole kinase</fullName>
        <ecNumber evidence="4">2.7.1.50</ecNumber>
    </recommendedName>
    <alternativeName>
        <fullName evidence="4">4-methyl-5-beta-hydroxyethylthiazole kinase</fullName>
        <shortName evidence="4">TH kinase</shortName>
        <shortName evidence="4">Thz kinase</shortName>
    </alternativeName>
</protein>
<keyword evidence="4" id="KW-0547">Nucleotide-binding</keyword>
<sequence length="271" mass="28477">MNTTAPVIDMICNTLALVRRHRPLITNVTNHVVMNNTANALLALGASPIMAHSRQEMDELIQISGALVVNIGTLDSHWIERMHEAVACANRYHKPVVLDPVGAGASTLRTDTAAALARSTDQLIVRGNASEVLALAGQLSRSKGVDAQDNSEQALQAADTLLARGARGVLISGARDYSVTAQQTRMLENGHPLMPRVTGMGCTLSALTGAFAAMGDLSGTSAAAVLGVAGELAALHSAGPGSLQVNLLDTLYGLDEPTLRRHLRVTCVDRH</sequence>
<dbReference type="NCBIfam" id="NF006830">
    <property type="entry name" value="PRK09355.1"/>
    <property type="match status" value="1"/>
</dbReference>
<dbReference type="HAMAP" id="MF_00228">
    <property type="entry name" value="Thz_kinase"/>
    <property type="match status" value="1"/>
</dbReference>
<dbReference type="RefSeq" id="WP_217334361.1">
    <property type="nucleotide sequence ID" value="NZ_JAHQZT010000006.1"/>
</dbReference>
<evidence type="ECO:0000256" key="1">
    <source>
        <dbReference type="ARBA" id="ARBA00001946"/>
    </source>
</evidence>
<keyword evidence="6" id="KW-1185">Reference proteome</keyword>